<sequence>MKDSELAQLLPHWDTYKPEHENVRHEIMRYARQNQPVAWTDALGGTWLVTRFKEVQQVALDWETFSSQDAIPFGIPLRICPIDSDPPLQTALRHMLNPLFSRSYLSRYIPMMNKLAADLVDVWARNGRVELVNEFAAPYVGTILMNIVMGDMGPDQSERVAKAVIGCAHEGSPENFMALVAASMERLETAKADPDNAPPVLKGILECKVDGRPLDEDERLGVLNILFLGGLDTTRAAISMIALRMATQPGLEQRLRDPNWVRQDLDEFLRIDSPVATFGRVATKDTELAGVLIKKGQRLLLRYDSANRDESRFPDPDTLVFDDTSRRPTHTAFSLGMHRCVGSNLARLQIPIAWENILSRITNLRLTVDPRDIVWEPGLSNGPRTVPLTFDTL</sequence>
<keyword evidence="2" id="KW-0479">Metal-binding</keyword>
<dbReference type="OrthoDB" id="3599725at2"/>
<evidence type="ECO:0008006" key="5">
    <source>
        <dbReference type="Google" id="ProtNLM"/>
    </source>
</evidence>
<dbReference type="SUPFAM" id="SSF48264">
    <property type="entry name" value="Cytochrome P450"/>
    <property type="match status" value="1"/>
</dbReference>
<comment type="caution">
    <text evidence="3">The sequence shown here is derived from an EMBL/GenBank/DDBJ whole genome shotgun (WGS) entry which is preliminary data.</text>
</comment>
<evidence type="ECO:0000256" key="2">
    <source>
        <dbReference type="RuleBase" id="RU000461"/>
    </source>
</evidence>
<proteinExistence type="inferred from homology"/>
<gene>
    <name evidence="3" type="ORF">AWC05_02540</name>
</gene>
<dbReference type="GO" id="GO:0016705">
    <property type="term" value="F:oxidoreductase activity, acting on paired donors, with incorporation or reduction of molecular oxygen"/>
    <property type="evidence" value="ECO:0007669"/>
    <property type="project" value="InterPro"/>
</dbReference>
<dbReference type="EMBL" id="LQOV01000032">
    <property type="protein sequence ID" value="ORV49071.1"/>
    <property type="molecule type" value="Genomic_DNA"/>
</dbReference>
<evidence type="ECO:0000256" key="1">
    <source>
        <dbReference type="ARBA" id="ARBA00010617"/>
    </source>
</evidence>
<dbReference type="STRING" id="292462.AWC05_02540"/>
<name>A0A1X1TWV6_MYCFL</name>
<accession>A0A1X1TWV6</accession>
<protein>
    <recommendedName>
        <fullName evidence="5">Cytochrome</fullName>
    </recommendedName>
</protein>
<keyword evidence="2" id="KW-0349">Heme</keyword>
<dbReference type="PROSITE" id="PS00086">
    <property type="entry name" value="CYTOCHROME_P450"/>
    <property type="match status" value="1"/>
</dbReference>
<reference evidence="3 4" key="1">
    <citation type="submission" date="2016-01" db="EMBL/GenBank/DDBJ databases">
        <title>The new phylogeny of the genus Mycobacterium.</title>
        <authorList>
            <person name="Tarcisio F."/>
            <person name="Conor M."/>
            <person name="Antonella G."/>
            <person name="Elisabetta G."/>
            <person name="Giulia F.S."/>
            <person name="Sara T."/>
            <person name="Anna F."/>
            <person name="Clotilde B."/>
            <person name="Roberto B."/>
            <person name="Veronica D.S."/>
            <person name="Fabio R."/>
            <person name="Monica P."/>
            <person name="Olivier J."/>
            <person name="Enrico T."/>
            <person name="Nicola S."/>
        </authorList>
    </citation>
    <scope>NUCLEOTIDE SEQUENCE [LARGE SCALE GENOMIC DNA]</scope>
    <source>
        <strain evidence="3 4">DSM 44852</strain>
    </source>
</reference>
<keyword evidence="4" id="KW-1185">Reference proteome</keyword>
<dbReference type="InterPro" id="IPR017972">
    <property type="entry name" value="Cyt_P450_CS"/>
</dbReference>
<dbReference type="RefSeq" id="WP_085225070.1">
    <property type="nucleotide sequence ID" value="NZ_AP022576.1"/>
</dbReference>
<dbReference type="GO" id="GO:0020037">
    <property type="term" value="F:heme binding"/>
    <property type="evidence" value="ECO:0007669"/>
    <property type="project" value="InterPro"/>
</dbReference>
<dbReference type="GO" id="GO:0005506">
    <property type="term" value="F:iron ion binding"/>
    <property type="evidence" value="ECO:0007669"/>
    <property type="project" value="InterPro"/>
</dbReference>
<comment type="similarity">
    <text evidence="1 2">Belongs to the cytochrome P450 family.</text>
</comment>
<dbReference type="PANTHER" id="PTHR46696">
    <property type="entry name" value="P450, PUTATIVE (EUROFUNG)-RELATED"/>
    <property type="match status" value="1"/>
</dbReference>
<dbReference type="AlphaFoldDB" id="A0A1X1TWV6"/>
<evidence type="ECO:0000313" key="3">
    <source>
        <dbReference type="EMBL" id="ORV49071.1"/>
    </source>
</evidence>
<keyword evidence="2" id="KW-0503">Monooxygenase</keyword>
<organism evidence="3 4">
    <name type="scientific">Mycobacterium florentinum</name>
    <dbReference type="NCBI Taxonomy" id="292462"/>
    <lineage>
        <taxon>Bacteria</taxon>
        <taxon>Bacillati</taxon>
        <taxon>Actinomycetota</taxon>
        <taxon>Actinomycetes</taxon>
        <taxon>Mycobacteriales</taxon>
        <taxon>Mycobacteriaceae</taxon>
        <taxon>Mycobacterium</taxon>
        <taxon>Mycobacterium simiae complex</taxon>
    </lineage>
</organism>
<dbReference type="InterPro" id="IPR001128">
    <property type="entry name" value="Cyt_P450"/>
</dbReference>
<dbReference type="Gene3D" id="1.10.630.10">
    <property type="entry name" value="Cytochrome P450"/>
    <property type="match status" value="1"/>
</dbReference>
<dbReference type="Proteomes" id="UP000193010">
    <property type="component" value="Unassembled WGS sequence"/>
</dbReference>
<dbReference type="GO" id="GO:0004497">
    <property type="term" value="F:monooxygenase activity"/>
    <property type="evidence" value="ECO:0007669"/>
    <property type="project" value="UniProtKB-KW"/>
</dbReference>
<dbReference type="PANTHER" id="PTHR46696:SF6">
    <property type="entry name" value="P450, PUTATIVE (EUROFUNG)-RELATED"/>
    <property type="match status" value="1"/>
</dbReference>
<keyword evidence="2" id="KW-0560">Oxidoreductase</keyword>
<dbReference type="InterPro" id="IPR036396">
    <property type="entry name" value="Cyt_P450_sf"/>
</dbReference>
<dbReference type="Pfam" id="PF00067">
    <property type="entry name" value="p450"/>
    <property type="match status" value="1"/>
</dbReference>
<evidence type="ECO:0000313" key="4">
    <source>
        <dbReference type="Proteomes" id="UP000193010"/>
    </source>
</evidence>
<keyword evidence="2" id="KW-0408">Iron</keyword>